<evidence type="ECO:0000256" key="4">
    <source>
        <dbReference type="ARBA" id="ARBA00022692"/>
    </source>
</evidence>
<evidence type="ECO:0000256" key="2">
    <source>
        <dbReference type="ARBA" id="ARBA00008789"/>
    </source>
</evidence>
<keyword evidence="6 7" id="KW-0472">Membrane</keyword>
<keyword evidence="3" id="KW-1003">Cell membrane</keyword>
<keyword evidence="5 7" id="KW-1133">Transmembrane helix</keyword>
<dbReference type="Pfam" id="PF09815">
    <property type="entry name" value="XK-related"/>
    <property type="match status" value="1"/>
</dbReference>
<evidence type="ECO:0000256" key="5">
    <source>
        <dbReference type="ARBA" id="ARBA00022989"/>
    </source>
</evidence>
<dbReference type="PANTHER" id="PTHR16024">
    <property type="entry name" value="XK-RELATED PROTEIN"/>
    <property type="match status" value="1"/>
</dbReference>
<evidence type="ECO:0000256" key="7">
    <source>
        <dbReference type="RuleBase" id="RU910716"/>
    </source>
</evidence>
<feature type="transmembrane region" description="Helical" evidence="7">
    <location>
        <begin position="191"/>
        <end position="211"/>
    </location>
</feature>
<name>H2TYP4_TAKRU</name>
<organism evidence="8 9">
    <name type="scientific">Takifugu rubripes</name>
    <name type="common">Japanese pufferfish</name>
    <name type="synonym">Fugu rubripes</name>
    <dbReference type="NCBI Taxonomy" id="31033"/>
    <lineage>
        <taxon>Eukaryota</taxon>
        <taxon>Metazoa</taxon>
        <taxon>Chordata</taxon>
        <taxon>Craniata</taxon>
        <taxon>Vertebrata</taxon>
        <taxon>Euteleostomi</taxon>
        <taxon>Actinopterygii</taxon>
        <taxon>Neopterygii</taxon>
        <taxon>Teleostei</taxon>
        <taxon>Neoteleostei</taxon>
        <taxon>Acanthomorphata</taxon>
        <taxon>Eupercaria</taxon>
        <taxon>Tetraodontiformes</taxon>
        <taxon>Tetradontoidea</taxon>
        <taxon>Tetraodontidae</taxon>
        <taxon>Takifugu</taxon>
    </lineage>
</organism>
<reference evidence="8" key="2">
    <citation type="submission" date="2025-08" db="UniProtKB">
        <authorList>
            <consortium name="Ensembl"/>
        </authorList>
    </citation>
    <scope>IDENTIFICATION</scope>
</reference>
<feature type="transmembrane region" description="Helical" evidence="7">
    <location>
        <begin position="278"/>
        <end position="298"/>
    </location>
</feature>
<dbReference type="GO" id="GO:0070782">
    <property type="term" value="P:phosphatidylserine exposure on apoptotic cell surface"/>
    <property type="evidence" value="ECO:0007669"/>
    <property type="project" value="TreeGrafter"/>
</dbReference>
<dbReference type="InterPro" id="IPR018629">
    <property type="entry name" value="XK-rel"/>
</dbReference>
<evidence type="ECO:0000256" key="6">
    <source>
        <dbReference type="ARBA" id="ARBA00023136"/>
    </source>
</evidence>
<dbReference type="GeneTree" id="ENSGT01140000282565"/>
<dbReference type="HOGENOM" id="CLU_028534_2_1_1"/>
<evidence type="ECO:0000256" key="1">
    <source>
        <dbReference type="ARBA" id="ARBA00004651"/>
    </source>
</evidence>
<evidence type="ECO:0000256" key="3">
    <source>
        <dbReference type="ARBA" id="ARBA00022475"/>
    </source>
</evidence>
<protein>
    <recommendedName>
        <fullName evidence="7">XK-related protein</fullName>
    </recommendedName>
</protein>
<feature type="transmembrane region" description="Helical" evidence="7">
    <location>
        <begin position="45"/>
        <end position="69"/>
    </location>
</feature>
<feature type="transmembrane region" description="Helical" evidence="7">
    <location>
        <begin position="14"/>
        <end position="38"/>
    </location>
</feature>
<dbReference type="GO" id="GO:0005886">
    <property type="term" value="C:plasma membrane"/>
    <property type="evidence" value="ECO:0007669"/>
    <property type="project" value="UniProtKB-SubCell"/>
</dbReference>
<comment type="subcellular location">
    <subcellularLocation>
        <location evidence="1">Cell membrane</location>
        <topology evidence="1">Multi-pass membrane protein</topology>
    </subcellularLocation>
    <subcellularLocation>
        <location evidence="7">Membrane</location>
        <topology evidence="7">Multi-pass membrane protein</topology>
    </subcellularLocation>
</comment>
<dbReference type="PANTHER" id="PTHR16024:SF19">
    <property type="entry name" value="XK-RELATED PROTEIN"/>
    <property type="match status" value="1"/>
</dbReference>
<evidence type="ECO:0000313" key="8">
    <source>
        <dbReference type="Ensembl" id="ENSTRUP00000029803.3"/>
    </source>
</evidence>
<feature type="transmembrane region" description="Helical" evidence="7">
    <location>
        <begin position="310"/>
        <end position="333"/>
    </location>
</feature>
<dbReference type="AlphaFoldDB" id="H2TYP4"/>
<dbReference type="FunCoup" id="H2TYP4">
    <property type="interactions" value="6"/>
</dbReference>
<dbReference type="eggNOG" id="KOG4790">
    <property type="taxonomic scope" value="Eukaryota"/>
</dbReference>
<dbReference type="Proteomes" id="UP000005226">
    <property type="component" value="Chromosome 12"/>
</dbReference>
<comment type="similarity">
    <text evidence="2 7">Belongs to the XK family.</text>
</comment>
<dbReference type="GO" id="GO:1902742">
    <property type="term" value="P:apoptotic process involved in development"/>
    <property type="evidence" value="ECO:0007669"/>
    <property type="project" value="TreeGrafter"/>
</dbReference>
<dbReference type="GO" id="GO:0043652">
    <property type="term" value="P:engulfment of apoptotic cell"/>
    <property type="evidence" value="ECO:0007669"/>
    <property type="project" value="TreeGrafter"/>
</dbReference>
<dbReference type="OMA" id="LWFWKMS"/>
<dbReference type="InterPro" id="IPR050895">
    <property type="entry name" value="XK-related_scramblase"/>
</dbReference>
<feature type="transmembrane region" description="Helical" evidence="7">
    <location>
        <begin position="218"/>
        <end position="237"/>
    </location>
</feature>
<sequence length="387" mass="44606">RGVMGVFSYSPWDFVFTCLGLLFLLLDIGLDILALVTFYQEKSHVCLGLLLLFLLGSSVLVQAFSWLWYSYENFSRHTRVEKCPSPGQLLLLHVLQLGIYFRLCTRSSRLQAGIFLAEQQGSHGDNAVFLSHDLSMLRLIETFSESAPQLVLMLTIILQRASAIAFSVTMYHRSLRSFLPDKKQQNMASSVVYFLWNVILIASRLTALALFASLLPCFIFAHFICSWLLFFFFVWRSKTDFMDSPGGEWLYRATAGLIWYFDWFNVVEGRTRYRTLLYHGYMLADISLLCALWCWRTTATEQPYFELSPLQAVITAVSVVACYILGLFIKMIYYRRFHPNLHKEELKGSTVDQDEVDSNDVFRSIPQASGGNHCNKRMRILAENFYT</sequence>
<feature type="transmembrane region" description="Helical" evidence="7">
    <location>
        <begin position="150"/>
        <end position="171"/>
    </location>
</feature>
<dbReference type="Ensembl" id="ENSTRUT00000029920.3">
    <property type="protein sequence ID" value="ENSTRUP00000029803.3"/>
    <property type="gene ID" value="ENSTRUG00000011802.3"/>
</dbReference>
<evidence type="ECO:0000313" key="9">
    <source>
        <dbReference type="Proteomes" id="UP000005226"/>
    </source>
</evidence>
<dbReference type="InParanoid" id="H2TYP4"/>
<proteinExistence type="inferred from homology"/>
<reference evidence="8 9" key="1">
    <citation type="journal article" date="2011" name="Genome Biol. Evol.">
        <title>Integration of the genetic map and genome assembly of fugu facilitates insights into distinct features of genome evolution in teleosts and mammals.</title>
        <authorList>
            <person name="Kai W."/>
            <person name="Kikuchi K."/>
            <person name="Tohari S."/>
            <person name="Chew A.K."/>
            <person name="Tay A."/>
            <person name="Fujiwara A."/>
            <person name="Hosoya S."/>
            <person name="Suetake H."/>
            <person name="Naruse K."/>
            <person name="Brenner S."/>
            <person name="Suzuki Y."/>
            <person name="Venkatesh B."/>
        </authorList>
    </citation>
    <scope>NUCLEOTIDE SEQUENCE [LARGE SCALE GENOMIC DNA]</scope>
</reference>
<gene>
    <name evidence="8" type="primary">LOC101070217</name>
</gene>
<keyword evidence="9" id="KW-1185">Reference proteome</keyword>
<accession>H2TYP4</accession>
<keyword evidence="4 7" id="KW-0812">Transmembrane</keyword>
<reference evidence="8" key="3">
    <citation type="submission" date="2025-09" db="UniProtKB">
        <authorList>
            <consortium name="Ensembl"/>
        </authorList>
    </citation>
    <scope>IDENTIFICATION</scope>
</reference>